<evidence type="ECO:0000256" key="5">
    <source>
        <dbReference type="SAM" id="SignalP"/>
    </source>
</evidence>
<comment type="similarity">
    <text evidence="1">Belongs to the peptidase C40 family.</text>
</comment>
<dbReference type="SMART" id="SM00287">
    <property type="entry name" value="SH3b"/>
    <property type="match status" value="2"/>
</dbReference>
<evidence type="ECO:0000256" key="1">
    <source>
        <dbReference type="ARBA" id="ARBA00007074"/>
    </source>
</evidence>
<dbReference type="PANTHER" id="PTHR47053:SF1">
    <property type="entry name" value="MUREIN DD-ENDOPEPTIDASE MEPH-RELATED"/>
    <property type="match status" value="1"/>
</dbReference>
<sequence length="357" mass="38215">MNQNINRFFAIAMAGTLIFTGSSLTGLTAQAKENHKVQTVAGAGALFTEAIKDKPAEQKEEASVSENDVEVTKEAPATIYGYTNLGIANVEETLNVRETPSADSSMVGKMPKNAAGEILETLDGWYKIQSGDVTGYVSADYLITGEEAAARAEEVKQTIATVKTPTLHVREEPNTECSILALMPQGEELNVLEDLSGWVKVDLDNTNGFISKDYVDISVQLPKAMTMTEVRYGNGVSDVRVNLISYATQFVGNPYVWGGTSLTNGADCSGFTLSIFAKYGVYLPHSSKAQANCGTRISASEAKPGDLFFYGSGSSISHVAIYIGNGQIVHASSKKTGIKISNAFYRSPICVTRVLGD</sequence>
<gene>
    <name evidence="8" type="ORF">WMO43_07695</name>
</gene>
<dbReference type="SUPFAM" id="SSF54001">
    <property type="entry name" value="Cysteine proteinases"/>
    <property type="match status" value="1"/>
</dbReference>
<protein>
    <submittedName>
        <fullName evidence="8">SH3 domain-containing C40 family peptidase</fullName>
    </submittedName>
</protein>
<keyword evidence="9" id="KW-1185">Reference proteome</keyword>
<name>A0ABV1HDG3_9FIRM</name>
<dbReference type="InterPro" id="IPR051202">
    <property type="entry name" value="Peptidase_C40"/>
</dbReference>
<keyword evidence="4" id="KW-0788">Thiol protease</keyword>
<keyword evidence="3" id="KW-0378">Hydrolase</keyword>
<dbReference type="InterPro" id="IPR000064">
    <property type="entry name" value="NLP_P60_dom"/>
</dbReference>
<feature type="domain" description="SH3b" evidence="6">
    <location>
        <begin position="157"/>
        <end position="218"/>
    </location>
</feature>
<dbReference type="InterPro" id="IPR038765">
    <property type="entry name" value="Papain-like_cys_pep_sf"/>
</dbReference>
<organism evidence="8 9">
    <name type="scientific">Maccoyibacter intestinihominis</name>
    <dbReference type="NCBI Taxonomy" id="3133499"/>
    <lineage>
        <taxon>Bacteria</taxon>
        <taxon>Bacillati</taxon>
        <taxon>Bacillota</taxon>
        <taxon>Clostridia</taxon>
        <taxon>Lachnospirales</taxon>
        <taxon>Lachnospiraceae</taxon>
        <taxon>Maccoyibacter</taxon>
    </lineage>
</organism>
<comment type="caution">
    <text evidence="8">The sequence shown here is derived from an EMBL/GenBank/DDBJ whole genome shotgun (WGS) entry which is preliminary data.</text>
</comment>
<keyword evidence="5" id="KW-0732">Signal</keyword>
<evidence type="ECO:0000313" key="9">
    <source>
        <dbReference type="Proteomes" id="UP001454489"/>
    </source>
</evidence>
<accession>A0ABV1HDG3</accession>
<evidence type="ECO:0000256" key="3">
    <source>
        <dbReference type="ARBA" id="ARBA00022801"/>
    </source>
</evidence>
<reference evidence="8 9" key="1">
    <citation type="submission" date="2024-03" db="EMBL/GenBank/DDBJ databases">
        <title>Human intestinal bacterial collection.</title>
        <authorList>
            <person name="Pauvert C."/>
            <person name="Hitch T.C.A."/>
            <person name="Clavel T."/>
        </authorList>
    </citation>
    <scope>NUCLEOTIDE SEQUENCE [LARGE SCALE GENOMIC DNA]</scope>
    <source>
        <strain evidence="8 9">CLA-AA-H185</strain>
    </source>
</reference>
<dbReference type="Pfam" id="PF00877">
    <property type="entry name" value="NLPC_P60"/>
    <property type="match status" value="1"/>
</dbReference>
<dbReference type="RefSeq" id="WP_353530796.1">
    <property type="nucleotide sequence ID" value="NZ_JBBMEX010000007.1"/>
</dbReference>
<feature type="domain" description="SH3b" evidence="6">
    <location>
        <begin position="82"/>
        <end position="146"/>
    </location>
</feature>
<dbReference type="Gene3D" id="2.30.30.40">
    <property type="entry name" value="SH3 Domains"/>
    <property type="match status" value="2"/>
</dbReference>
<evidence type="ECO:0000256" key="2">
    <source>
        <dbReference type="ARBA" id="ARBA00022670"/>
    </source>
</evidence>
<feature type="chain" id="PRO_5046868283" evidence="5">
    <location>
        <begin position="32"/>
        <end position="357"/>
    </location>
</feature>
<feature type="domain" description="NlpC/P60" evidence="7">
    <location>
        <begin position="237"/>
        <end position="357"/>
    </location>
</feature>
<dbReference type="PROSITE" id="PS51781">
    <property type="entry name" value="SH3B"/>
    <property type="match status" value="2"/>
</dbReference>
<dbReference type="Proteomes" id="UP001454489">
    <property type="component" value="Unassembled WGS sequence"/>
</dbReference>
<evidence type="ECO:0000259" key="7">
    <source>
        <dbReference type="PROSITE" id="PS51935"/>
    </source>
</evidence>
<dbReference type="Gene3D" id="3.90.1720.10">
    <property type="entry name" value="endopeptidase domain like (from Nostoc punctiforme)"/>
    <property type="match status" value="1"/>
</dbReference>
<dbReference type="EMBL" id="JBBMEX010000007">
    <property type="protein sequence ID" value="MEQ2557751.1"/>
    <property type="molecule type" value="Genomic_DNA"/>
</dbReference>
<evidence type="ECO:0000313" key="8">
    <source>
        <dbReference type="EMBL" id="MEQ2557751.1"/>
    </source>
</evidence>
<evidence type="ECO:0000256" key="4">
    <source>
        <dbReference type="ARBA" id="ARBA00022807"/>
    </source>
</evidence>
<evidence type="ECO:0000259" key="6">
    <source>
        <dbReference type="PROSITE" id="PS51781"/>
    </source>
</evidence>
<keyword evidence="2" id="KW-0645">Protease</keyword>
<proteinExistence type="inferred from homology"/>
<dbReference type="Pfam" id="PF08239">
    <property type="entry name" value="SH3_3"/>
    <property type="match status" value="2"/>
</dbReference>
<feature type="signal peptide" evidence="5">
    <location>
        <begin position="1"/>
        <end position="31"/>
    </location>
</feature>
<dbReference type="InterPro" id="IPR003646">
    <property type="entry name" value="SH3-like_bac-type"/>
</dbReference>
<dbReference type="PROSITE" id="PS51935">
    <property type="entry name" value="NLPC_P60"/>
    <property type="match status" value="1"/>
</dbReference>
<dbReference type="PANTHER" id="PTHR47053">
    <property type="entry name" value="MUREIN DD-ENDOPEPTIDASE MEPH-RELATED"/>
    <property type="match status" value="1"/>
</dbReference>